<dbReference type="EC" id="5.3.3.17" evidence="4"/>
<organism evidence="4 6">
    <name type="scientific">Thalassovita autumnalis</name>
    <dbReference type="NCBI Taxonomy" id="2072972"/>
    <lineage>
        <taxon>Bacteria</taxon>
        <taxon>Pseudomonadati</taxon>
        <taxon>Pseudomonadota</taxon>
        <taxon>Alphaproteobacteria</taxon>
        <taxon>Rhodobacterales</taxon>
        <taxon>Roseobacteraceae</taxon>
        <taxon>Thalassovita</taxon>
    </lineage>
</organism>
<dbReference type="NCBIfam" id="TIGR00654">
    <property type="entry name" value="PhzF_family"/>
    <property type="match status" value="1"/>
</dbReference>
<dbReference type="EMBL" id="CYSB01000035">
    <property type="protein sequence ID" value="CUH68587.1"/>
    <property type="molecule type" value="Genomic_DNA"/>
</dbReference>
<dbReference type="PIRSF" id="PIRSF016184">
    <property type="entry name" value="PhzC_PhzF"/>
    <property type="match status" value="1"/>
</dbReference>
<reference evidence="4 6" key="2">
    <citation type="submission" date="2015-09" db="EMBL/GenBank/DDBJ databases">
        <authorList>
            <consortium name="Swine Surveillance"/>
        </authorList>
    </citation>
    <scope>NUCLEOTIDE SEQUENCE [LARGE SCALE GENOMIC DNA]</scope>
    <source>
        <strain evidence="4 6">5120</strain>
    </source>
</reference>
<dbReference type="GO" id="GO:0005737">
    <property type="term" value="C:cytoplasm"/>
    <property type="evidence" value="ECO:0007669"/>
    <property type="project" value="TreeGrafter"/>
</dbReference>
<accession>A0A0P1FKD9</accession>
<protein>
    <submittedName>
        <fullName evidence="4">Trans-2,3-dihydro-3-hydroxyanthranilate isomerase</fullName>
        <ecNumber evidence="4">5.3.3.17</ecNumber>
    </submittedName>
</protein>
<keyword evidence="4" id="KW-0413">Isomerase</keyword>
<comment type="similarity">
    <text evidence="1">Belongs to the PhzF family.</text>
</comment>
<sequence length="287" mass="30451">MPPRQRRFLQVDVFCDAPAKGNGLAVVVDAEGLSTQQMQDFAAWTNLAETTFLLPPEDPAADYKVRIFTPAKEMLFAGHPTLGSCISWLHCGGAPQVPGVVRQECAIGLVDIDVSGPQPAFVAPSTQITPMDSAERDRLIAAMQIDPSWVKNTICLNNGPAWNLFELHSAAQVLAVDASLTRAPDHAGLSLIGAHPAGADCAFEVRNIAPSSGMLEDPITGSLNAAIAHWLAAEGRLPTKMDQPMVVAQGSAIDRPGRITYGRDPDRPGAVMIGGAVNVLIDGQLYL</sequence>
<dbReference type="Proteomes" id="UP000051887">
    <property type="component" value="Unassembled WGS sequence"/>
</dbReference>
<dbReference type="RefSeq" id="WP_058245258.1">
    <property type="nucleotide sequence ID" value="NZ_CYSB01000035.1"/>
</dbReference>
<evidence type="ECO:0000313" key="4">
    <source>
        <dbReference type="EMBL" id="CUH74132.1"/>
    </source>
</evidence>
<dbReference type="GO" id="GO:0102943">
    <property type="term" value="F:trans-2,3-dihydro-3-hydroxy-anthranilate isomerase activity"/>
    <property type="evidence" value="ECO:0007669"/>
    <property type="project" value="UniProtKB-EC"/>
</dbReference>
<dbReference type="Pfam" id="PF02567">
    <property type="entry name" value="PhzC-PhzF"/>
    <property type="match status" value="1"/>
</dbReference>
<dbReference type="PANTHER" id="PTHR13774:SF32">
    <property type="entry name" value="ANTISENSE-ENHANCING SEQUENCE 1"/>
    <property type="match status" value="1"/>
</dbReference>
<proteinExistence type="inferred from homology"/>
<evidence type="ECO:0000313" key="5">
    <source>
        <dbReference type="Proteomes" id="UP000051086"/>
    </source>
</evidence>
<dbReference type="InterPro" id="IPR003719">
    <property type="entry name" value="Phenazine_PhzF-like"/>
</dbReference>
<evidence type="ECO:0000256" key="2">
    <source>
        <dbReference type="PIRSR" id="PIRSR016184-1"/>
    </source>
</evidence>
<evidence type="ECO:0000313" key="3">
    <source>
        <dbReference type="EMBL" id="CUH68587.1"/>
    </source>
</evidence>
<dbReference type="AlphaFoldDB" id="A0A0P1FKD9"/>
<name>A0A0P1FKD9_9RHOB</name>
<gene>
    <name evidence="4" type="primary">phzF</name>
    <name evidence="3" type="ORF">TL5118_02682</name>
    <name evidence="4" type="ORF">TL5120_03950</name>
</gene>
<dbReference type="Proteomes" id="UP000051086">
    <property type="component" value="Unassembled WGS sequence"/>
</dbReference>
<dbReference type="SUPFAM" id="SSF54506">
    <property type="entry name" value="Diaminopimelate epimerase-like"/>
    <property type="match status" value="1"/>
</dbReference>
<evidence type="ECO:0000256" key="1">
    <source>
        <dbReference type="ARBA" id="ARBA00008270"/>
    </source>
</evidence>
<dbReference type="EMBL" id="CYSC01000044">
    <property type="protein sequence ID" value="CUH74132.1"/>
    <property type="molecule type" value="Genomic_DNA"/>
</dbReference>
<reference evidence="3 5" key="1">
    <citation type="submission" date="2015-09" db="EMBL/GenBank/DDBJ databases">
        <authorList>
            <person name="Rodrigo-Torres L."/>
            <person name="Arahal D.R."/>
        </authorList>
    </citation>
    <scope>NUCLEOTIDE SEQUENCE [LARGE SCALE GENOMIC DNA]</scope>
    <source>
        <strain evidence="3 5">CECT 5118</strain>
    </source>
</reference>
<dbReference type="PANTHER" id="PTHR13774">
    <property type="entry name" value="PHENAZINE BIOSYNTHESIS PROTEIN"/>
    <property type="match status" value="1"/>
</dbReference>
<keyword evidence="5" id="KW-1185">Reference proteome</keyword>
<dbReference type="OrthoDB" id="9788221at2"/>
<feature type="active site" evidence="2">
    <location>
        <position position="49"/>
    </location>
</feature>
<evidence type="ECO:0000313" key="6">
    <source>
        <dbReference type="Proteomes" id="UP000051887"/>
    </source>
</evidence>
<dbReference type="Gene3D" id="3.10.310.10">
    <property type="entry name" value="Diaminopimelate Epimerase, Chain A, domain 1"/>
    <property type="match status" value="2"/>
</dbReference>